<evidence type="ECO:0000256" key="3">
    <source>
        <dbReference type="ARBA" id="ARBA00022475"/>
    </source>
</evidence>
<evidence type="ECO:0000256" key="1">
    <source>
        <dbReference type="ARBA" id="ARBA00004651"/>
    </source>
</evidence>
<evidence type="ECO:0000313" key="9">
    <source>
        <dbReference type="EMBL" id="KUN35433.1"/>
    </source>
</evidence>
<name>A0A101QSW8_9ACTN</name>
<dbReference type="AlphaFoldDB" id="A0A101QSW8"/>
<proteinExistence type="inferred from homology"/>
<evidence type="ECO:0000256" key="7">
    <source>
        <dbReference type="RuleBase" id="RU363032"/>
    </source>
</evidence>
<evidence type="ECO:0000313" key="10">
    <source>
        <dbReference type="Proteomes" id="UP000053271"/>
    </source>
</evidence>
<dbReference type="Proteomes" id="UP000053271">
    <property type="component" value="Unassembled WGS sequence"/>
</dbReference>
<dbReference type="Gene3D" id="1.10.3720.10">
    <property type="entry name" value="MetI-like"/>
    <property type="match status" value="1"/>
</dbReference>
<keyword evidence="3" id="KW-1003">Cell membrane</keyword>
<feature type="transmembrane region" description="Helical" evidence="7">
    <location>
        <begin position="29"/>
        <end position="51"/>
    </location>
</feature>
<accession>A0A101QSW8</accession>
<keyword evidence="2 7" id="KW-0813">Transport</keyword>
<evidence type="ECO:0000256" key="5">
    <source>
        <dbReference type="ARBA" id="ARBA00022989"/>
    </source>
</evidence>
<dbReference type="PANTHER" id="PTHR43163">
    <property type="entry name" value="DIPEPTIDE TRANSPORT SYSTEM PERMEASE PROTEIN DPPB-RELATED"/>
    <property type="match status" value="1"/>
</dbReference>
<dbReference type="GO" id="GO:0055085">
    <property type="term" value="P:transmembrane transport"/>
    <property type="evidence" value="ECO:0007669"/>
    <property type="project" value="InterPro"/>
</dbReference>
<comment type="subcellular location">
    <subcellularLocation>
        <location evidence="1 7">Cell membrane</location>
        <topology evidence="1 7">Multi-pass membrane protein</topology>
    </subcellularLocation>
</comment>
<evidence type="ECO:0000256" key="4">
    <source>
        <dbReference type="ARBA" id="ARBA00022692"/>
    </source>
</evidence>
<reference evidence="9 10" key="1">
    <citation type="submission" date="2015-10" db="EMBL/GenBank/DDBJ databases">
        <title>Draft genome sequence of Streptomyces longwoodensis DSM 41677, type strain for the species Streptomyces longwoodensis.</title>
        <authorList>
            <person name="Ruckert C."/>
            <person name="Winkler A."/>
            <person name="Kalinowski J."/>
            <person name="Kampfer P."/>
            <person name="Glaeser S."/>
        </authorList>
    </citation>
    <scope>NUCLEOTIDE SEQUENCE [LARGE SCALE GENOMIC DNA]</scope>
    <source>
        <strain evidence="9 10">DSM 41677</strain>
    </source>
</reference>
<dbReference type="EMBL" id="LMWS01000032">
    <property type="protein sequence ID" value="KUN35433.1"/>
    <property type="molecule type" value="Genomic_DNA"/>
</dbReference>
<dbReference type="Pfam" id="PF00528">
    <property type="entry name" value="BPD_transp_1"/>
    <property type="match status" value="1"/>
</dbReference>
<dbReference type="CDD" id="cd06261">
    <property type="entry name" value="TM_PBP2"/>
    <property type="match status" value="1"/>
</dbReference>
<evidence type="ECO:0000256" key="6">
    <source>
        <dbReference type="ARBA" id="ARBA00023136"/>
    </source>
</evidence>
<dbReference type="PROSITE" id="PS50928">
    <property type="entry name" value="ABC_TM1"/>
    <property type="match status" value="1"/>
</dbReference>
<dbReference type="GO" id="GO:0005886">
    <property type="term" value="C:plasma membrane"/>
    <property type="evidence" value="ECO:0007669"/>
    <property type="project" value="UniProtKB-SubCell"/>
</dbReference>
<evidence type="ECO:0000256" key="2">
    <source>
        <dbReference type="ARBA" id="ARBA00022448"/>
    </source>
</evidence>
<sequence length="361" mass="38197">MTTLTHEVPGAAADPDDGGPTGQGLVPYLVVRFLLIVPTVLVLVSLVFFLMRLTGDPITAAFGGRLTPDQLHAKLHQAGYDRPLLTQYLDYLRGLATGDFGRTVTDNQPVTHVLGTYGAATAELACYALLVALLVGVPLGMVAAAHRDRAPDAGLRLFAILTYATPVFFVGLLLKLVFAIRLGWLPSSGRASTDVQLFLQDQSSTTGVYLIDALRSGDGTAVGDVLRHAVLPGVALGLLVAGVLLRLVRTNLIGTLSADYVEAARSRGVAPLRLVTHHAARPALIPVVTVLGLQVAGLLGGAVLTETTFEWKGLGYQLAHYLTVRDFPAVQGIVALFAVVVAVTNFLVDVVAALIDPRVRY</sequence>
<comment type="similarity">
    <text evidence="7">Belongs to the binding-protein-dependent transport system permease family.</text>
</comment>
<dbReference type="STRING" id="68231.AQJ30_25165"/>
<evidence type="ECO:0000259" key="8">
    <source>
        <dbReference type="PROSITE" id="PS50928"/>
    </source>
</evidence>
<dbReference type="GeneID" id="91427868"/>
<dbReference type="Pfam" id="PF19300">
    <property type="entry name" value="BPD_transp_1_N"/>
    <property type="match status" value="1"/>
</dbReference>
<comment type="caution">
    <text evidence="9">The sequence shown here is derived from an EMBL/GenBank/DDBJ whole genome shotgun (WGS) entry which is preliminary data.</text>
</comment>
<feature type="domain" description="ABC transmembrane type-1" evidence="8">
    <location>
        <begin position="118"/>
        <end position="352"/>
    </location>
</feature>
<dbReference type="InterPro" id="IPR035906">
    <property type="entry name" value="MetI-like_sf"/>
</dbReference>
<dbReference type="RefSeq" id="WP_067238294.1">
    <property type="nucleotide sequence ID" value="NZ_KQ948558.1"/>
</dbReference>
<dbReference type="PANTHER" id="PTHR43163:SF6">
    <property type="entry name" value="DIPEPTIDE TRANSPORT SYSTEM PERMEASE PROTEIN DPPB-RELATED"/>
    <property type="match status" value="1"/>
</dbReference>
<feature type="transmembrane region" description="Helical" evidence="7">
    <location>
        <begin position="157"/>
        <end position="180"/>
    </location>
</feature>
<dbReference type="SUPFAM" id="SSF161098">
    <property type="entry name" value="MetI-like"/>
    <property type="match status" value="1"/>
</dbReference>
<organism evidence="9 10">
    <name type="scientific">Streptomyces longwoodensis</name>
    <dbReference type="NCBI Taxonomy" id="68231"/>
    <lineage>
        <taxon>Bacteria</taxon>
        <taxon>Bacillati</taxon>
        <taxon>Actinomycetota</taxon>
        <taxon>Actinomycetes</taxon>
        <taxon>Kitasatosporales</taxon>
        <taxon>Streptomycetaceae</taxon>
        <taxon>Streptomyces</taxon>
    </lineage>
</organism>
<dbReference type="InterPro" id="IPR045621">
    <property type="entry name" value="BPD_transp_1_N"/>
</dbReference>
<feature type="transmembrane region" description="Helical" evidence="7">
    <location>
        <begin position="124"/>
        <end position="145"/>
    </location>
</feature>
<dbReference type="InterPro" id="IPR000515">
    <property type="entry name" value="MetI-like"/>
</dbReference>
<keyword evidence="6 7" id="KW-0472">Membrane</keyword>
<protein>
    <submittedName>
        <fullName evidence="9">Peptide ABC transporter permease</fullName>
    </submittedName>
</protein>
<gene>
    <name evidence="9" type="ORF">AQJ30_25165</name>
</gene>
<keyword evidence="4 7" id="KW-0812">Transmembrane</keyword>
<feature type="transmembrane region" description="Helical" evidence="7">
    <location>
        <begin position="333"/>
        <end position="355"/>
    </location>
</feature>
<keyword evidence="10" id="KW-1185">Reference proteome</keyword>
<feature type="transmembrane region" description="Helical" evidence="7">
    <location>
        <begin position="283"/>
        <end position="304"/>
    </location>
</feature>
<keyword evidence="5 7" id="KW-1133">Transmembrane helix</keyword>